<dbReference type="GeneID" id="54304741"/>
<proteinExistence type="predicted"/>
<name>A0A6A6B471_9PEZI</name>
<accession>A0A6A6B471</accession>
<sequence length="120" mass="13073">MAWLHVEYVVEVTRRSPALPALPVVPARLLVAVAMLALALALALALTSYARHIWRSRLGLGLDVWTWQAGGVWMGWVGGCVCRMRWMGECLLREERGGVGLSWVGLGGLGGGMKREECSV</sequence>
<dbReference type="AlphaFoldDB" id="A0A6A6B471"/>
<gene>
    <name evidence="2" type="ORF">K452DRAFT_85348</name>
</gene>
<keyword evidence="1" id="KW-0812">Transmembrane</keyword>
<feature type="transmembrane region" description="Helical" evidence="1">
    <location>
        <begin position="29"/>
        <end position="50"/>
    </location>
</feature>
<dbReference type="Proteomes" id="UP000799438">
    <property type="component" value="Unassembled WGS sequence"/>
</dbReference>
<evidence type="ECO:0000313" key="3">
    <source>
        <dbReference type="Proteomes" id="UP000799438"/>
    </source>
</evidence>
<keyword evidence="3" id="KW-1185">Reference proteome</keyword>
<protein>
    <submittedName>
        <fullName evidence="2">Uncharacterized protein</fullName>
    </submittedName>
</protein>
<organism evidence="2 3">
    <name type="scientific">Aplosporella prunicola CBS 121167</name>
    <dbReference type="NCBI Taxonomy" id="1176127"/>
    <lineage>
        <taxon>Eukaryota</taxon>
        <taxon>Fungi</taxon>
        <taxon>Dikarya</taxon>
        <taxon>Ascomycota</taxon>
        <taxon>Pezizomycotina</taxon>
        <taxon>Dothideomycetes</taxon>
        <taxon>Dothideomycetes incertae sedis</taxon>
        <taxon>Botryosphaeriales</taxon>
        <taxon>Aplosporellaceae</taxon>
        <taxon>Aplosporella</taxon>
    </lineage>
</organism>
<dbReference type="RefSeq" id="XP_033394573.1">
    <property type="nucleotide sequence ID" value="XM_033547234.1"/>
</dbReference>
<reference evidence="2" key="1">
    <citation type="journal article" date="2020" name="Stud. Mycol.">
        <title>101 Dothideomycetes genomes: a test case for predicting lifestyles and emergence of pathogens.</title>
        <authorList>
            <person name="Haridas S."/>
            <person name="Albert R."/>
            <person name="Binder M."/>
            <person name="Bloem J."/>
            <person name="Labutti K."/>
            <person name="Salamov A."/>
            <person name="Andreopoulos B."/>
            <person name="Baker S."/>
            <person name="Barry K."/>
            <person name="Bills G."/>
            <person name="Bluhm B."/>
            <person name="Cannon C."/>
            <person name="Castanera R."/>
            <person name="Culley D."/>
            <person name="Daum C."/>
            <person name="Ezra D."/>
            <person name="Gonzalez J."/>
            <person name="Henrissat B."/>
            <person name="Kuo A."/>
            <person name="Liang C."/>
            <person name="Lipzen A."/>
            <person name="Lutzoni F."/>
            <person name="Magnuson J."/>
            <person name="Mondo S."/>
            <person name="Nolan M."/>
            <person name="Ohm R."/>
            <person name="Pangilinan J."/>
            <person name="Park H.-J."/>
            <person name="Ramirez L."/>
            <person name="Alfaro M."/>
            <person name="Sun H."/>
            <person name="Tritt A."/>
            <person name="Yoshinaga Y."/>
            <person name="Zwiers L.-H."/>
            <person name="Turgeon B."/>
            <person name="Goodwin S."/>
            <person name="Spatafora J."/>
            <person name="Crous P."/>
            <person name="Grigoriev I."/>
        </authorList>
    </citation>
    <scope>NUCLEOTIDE SEQUENCE</scope>
    <source>
        <strain evidence="2">CBS 121167</strain>
    </source>
</reference>
<dbReference type="EMBL" id="ML995495">
    <property type="protein sequence ID" value="KAF2138860.1"/>
    <property type="molecule type" value="Genomic_DNA"/>
</dbReference>
<evidence type="ECO:0000313" key="2">
    <source>
        <dbReference type="EMBL" id="KAF2138860.1"/>
    </source>
</evidence>
<keyword evidence="1" id="KW-1133">Transmembrane helix</keyword>
<evidence type="ECO:0000256" key="1">
    <source>
        <dbReference type="SAM" id="Phobius"/>
    </source>
</evidence>
<keyword evidence="1" id="KW-0472">Membrane</keyword>